<keyword evidence="3" id="KW-0804">Transcription</keyword>
<dbReference type="InterPro" id="IPR009332">
    <property type="entry name" value="Med22"/>
</dbReference>
<dbReference type="GO" id="GO:0003712">
    <property type="term" value="F:transcription coregulator activity"/>
    <property type="evidence" value="ECO:0007669"/>
    <property type="project" value="InterPro"/>
</dbReference>
<dbReference type="AlphaFoldDB" id="A0A2T8KLW1"/>
<keyword evidence="5" id="KW-0175">Coiled coil</keyword>
<protein>
    <submittedName>
        <fullName evidence="7">Uncharacterized protein</fullName>
    </submittedName>
</protein>
<accession>A0A2T8KLW1</accession>
<evidence type="ECO:0000256" key="2">
    <source>
        <dbReference type="ARBA" id="ARBA00023015"/>
    </source>
</evidence>
<dbReference type="GO" id="GO:0006357">
    <property type="term" value="P:regulation of transcription by RNA polymerase II"/>
    <property type="evidence" value="ECO:0007669"/>
    <property type="project" value="InterPro"/>
</dbReference>
<gene>
    <name evidence="7" type="ORF">PAHAL_3G484500</name>
</gene>
<evidence type="ECO:0000313" key="7">
    <source>
        <dbReference type="EMBL" id="PVH63165.1"/>
    </source>
</evidence>
<organism evidence="7">
    <name type="scientific">Panicum hallii</name>
    <dbReference type="NCBI Taxonomy" id="206008"/>
    <lineage>
        <taxon>Eukaryota</taxon>
        <taxon>Viridiplantae</taxon>
        <taxon>Streptophyta</taxon>
        <taxon>Embryophyta</taxon>
        <taxon>Tracheophyta</taxon>
        <taxon>Spermatophyta</taxon>
        <taxon>Magnoliopsida</taxon>
        <taxon>Liliopsida</taxon>
        <taxon>Poales</taxon>
        <taxon>Poaceae</taxon>
        <taxon>PACMAD clade</taxon>
        <taxon>Panicoideae</taxon>
        <taxon>Panicodae</taxon>
        <taxon>Paniceae</taxon>
        <taxon>Panicinae</taxon>
        <taxon>Panicum</taxon>
        <taxon>Panicum sect. Panicum</taxon>
    </lineage>
</organism>
<sequence>MSKAGGAAGPAPGRRPRRRSRSSCCRRPTPTSPASSTTSPPSSTSPGSTSHPCATHRRPSRWRCAQPTWLASLNENVDRRIELLSQQAEGTERMLERIGQEAAASFKELEAHYYSSVVRSPSYD</sequence>
<proteinExistence type="predicted"/>
<dbReference type="Gramene" id="PVH63165">
    <property type="protein sequence ID" value="PVH63165"/>
    <property type="gene ID" value="PAHAL_3G484500"/>
</dbReference>
<evidence type="ECO:0000256" key="5">
    <source>
        <dbReference type="SAM" id="Coils"/>
    </source>
</evidence>
<feature type="region of interest" description="Disordered" evidence="6">
    <location>
        <begin position="1"/>
        <end position="60"/>
    </location>
</feature>
<dbReference type="PANTHER" id="PTHR12434:SF6">
    <property type="entry name" value="MEDIATOR OF RNA POLYMERASE II TRANSCRIPTION SUBUNIT 22"/>
    <property type="match status" value="1"/>
</dbReference>
<evidence type="ECO:0000256" key="4">
    <source>
        <dbReference type="ARBA" id="ARBA00023242"/>
    </source>
</evidence>
<reference evidence="7" key="1">
    <citation type="submission" date="2018-04" db="EMBL/GenBank/DDBJ databases">
        <title>WGS assembly of Panicum hallii.</title>
        <authorList>
            <person name="Lovell J."/>
            <person name="Jenkins J."/>
            <person name="Lowry D."/>
            <person name="Mamidi S."/>
            <person name="Sreedasyam A."/>
            <person name="Weng X."/>
            <person name="Barry K."/>
            <person name="Bonette J."/>
            <person name="Campitelli B."/>
            <person name="Daum C."/>
            <person name="Gordon S."/>
            <person name="Gould B."/>
            <person name="Lipzen A."/>
            <person name="Macqueen A."/>
            <person name="Palacio-Mejia J."/>
            <person name="Plott C."/>
            <person name="Shakirov E."/>
            <person name="Shu S."/>
            <person name="Yoshinaga Y."/>
            <person name="Zane M."/>
            <person name="Rokhsar D."/>
            <person name="Grimwood J."/>
            <person name="Schmutz J."/>
            <person name="Juenger T."/>
        </authorList>
    </citation>
    <scope>NUCLEOTIDE SEQUENCE [LARGE SCALE GENOMIC DNA]</scope>
    <source>
        <strain evidence="7">FIL2</strain>
    </source>
</reference>
<evidence type="ECO:0000256" key="1">
    <source>
        <dbReference type="ARBA" id="ARBA00004123"/>
    </source>
</evidence>
<feature type="compositionally biased region" description="Low complexity" evidence="6">
    <location>
        <begin position="22"/>
        <end position="50"/>
    </location>
</feature>
<evidence type="ECO:0000256" key="6">
    <source>
        <dbReference type="SAM" id="MobiDB-lite"/>
    </source>
</evidence>
<dbReference type="EMBL" id="CM008048">
    <property type="protein sequence ID" value="PVH63165.1"/>
    <property type="molecule type" value="Genomic_DNA"/>
</dbReference>
<keyword evidence="4" id="KW-0539">Nucleus</keyword>
<name>A0A2T8KLW1_9POAL</name>
<dbReference type="Proteomes" id="UP000243499">
    <property type="component" value="Chromosome 3"/>
</dbReference>
<dbReference type="PANTHER" id="PTHR12434">
    <property type="entry name" value="MEDIATOR OF RNA POLYMERASE II TRANSCRIPTION SUBUNIT 22"/>
    <property type="match status" value="1"/>
</dbReference>
<keyword evidence="2" id="KW-0805">Transcription regulation</keyword>
<evidence type="ECO:0000256" key="3">
    <source>
        <dbReference type="ARBA" id="ARBA00023163"/>
    </source>
</evidence>
<feature type="coiled-coil region" evidence="5">
    <location>
        <begin position="74"/>
        <end position="101"/>
    </location>
</feature>
<dbReference type="GO" id="GO:0016592">
    <property type="term" value="C:mediator complex"/>
    <property type="evidence" value="ECO:0007669"/>
    <property type="project" value="InterPro"/>
</dbReference>
<comment type="subcellular location">
    <subcellularLocation>
        <location evidence="1">Nucleus</location>
    </subcellularLocation>
</comment>